<dbReference type="EMBL" id="JAPFIT010000031">
    <property type="protein sequence ID" value="MDC5742983.1"/>
    <property type="molecule type" value="Genomic_DNA"/>
</dbReference>
<feature type="domain" description="HAMP" evidence="12">
    <location>
        <begin position="171"/>
        <end position="224"/>
    </location>
</feature>
<comment type="catalytic activity">
    <reaction evidence="1">
        <text>ATP + protein L-histidine = ADP + protein N-phospho-L-histidine.</text>
        <dbReference type="EC" id="2.7.13.3"/>
    </reaction>
</comment>
<dbReference type="RefSeq" id="WP_069665974.1">
    <property type="nucleotide sequence ID" value="NZ_JAPFIM010000008.1"/>
</dbReference>
<dbReference type="GeneID" id="78074550"/>
<keyword evidence="8 10" id="KW-1133">Transmembrane helix</keyword>
<evidence type="ECO:0000256" key="4">
    <source>
        <dbReference type="ARBA" id="ARBA00022553"/>
    </source>
</evidence>
<dbReference type="AlphaFoldDB" id="A0A178JCY0"/>
<evidence type="ECO:0000259" key="11">
    <source>
        <dbReference type="PROSITE" id="PS50109"/>
    </source>
</evidence>
<feature type="domain" description="Histidine kinase" evidence="11">
    <location>
        <begin position="232"/>
        <end position="420"/>
    </location>
</feature>
<feature type="transmembrane region" description="Helical" evidence="10">
    <location>
        <begin position="144"/>
        <end position="167"/>
    </location>
</feature>
<dbReference type="Gene3D" id="1.10.287.130">
    <property type="match status" value="1"/>
</dbReference>
<dbReference type="EC" id="2.7.13.3" evidence="3"/>
<keyword evidence="4" id="KW-0597">Phosphoprotein</keyword>
<evidence type="ECO:0000313" key="13">
    <source>
        <dbReference type="EMBL" id="MDC5742983.1"/>
    </source>
</evidence>
<dbReference type="SUPFAM" id="SSF55874">
    <property type="entry name" value="ATPase domain of HSP90 chaperone/DNA topoisomerase II/histidine kinase"/>
    <property type="match status" value="1"/>
</dbReference>
<comment type="caution">
    <text evidence="14">The sequence shown here is derived from an EMBL/GenBank/DDBJ whole genome shotgun (WGS) entry which is preliminary data.</text>
</comment>
<dbReference type="PANTHER" id="PTHR45436">
    <property type="entry name" value="SENSOR HISTIDINE KINASE YKOH"/>
    <property type="match status" value="1"/>
</dbReference>
<evidence type="ECO:0000256" key="6">
    <source>
        <dbReference type="ARBA" id="ARBA00022692"/>
    </source>
</evidence>
<name>A0A178JCY0_9VIBR</name>
<dbReference type="Pfam" id="PF00512">
    <property type="entry name" value="HisKA"/>
    <property type="match status" value="1"/>
</dbReference>
<dbReference type="InterPro" id="IPR036890">
    <property type="entry name" value="HATPase_C_sf"/>
</dbReference>
<dbReference type="OrthoDB" id="9121563at2"/>
<keyword evidence="5" id="KW-0808">Transferase</keyword>
<dbReference type="GO" id="GO:0000155">
    <property type="term" value="F:phosphorelay sensor kinase activity"/>
    <property type="evidence" value="ECO:0007669"/>
    <property type="project" value="InterPro"/>
</dbReference>
<dbReference type="InterPro" id="IPR005467">
    <property type="entry name" value="His_kinase_dom"/>
</dbReference>
<dbReference type="PROSITE" id="PS50885">
    <property type="entry name" value="HAMP"/>
    <property type="match status" value="1"/>
</dbReference>
<comment type="subcellular location">
    <subcellularLocation>
        <location evidence="2">Membrane</location>
    </subcellularLocation>
</comment>
<evidence type="ECO:0000313" key="14">
    <source>
        <dbReference type="EMBL" id="OAN00013.1"/>
    </source>
</evidence>
<dbReference type="GO" id="GO:0005886">
    <property type="term" value="C:plasma membrane"/>
    <property type="evidence" value="ECO:0007669"/>
    <property type="project" value="TreeGrafter"/>
</dbReference>
<feature type="transmembrane region" description="Helical" evidence="10">
    <location>
        <begin position="16"/>
        <end position="39"/>
    </location>
</feature>
<dbReference type="EMBL" id="LUAX01000001">
    <property type="protein sequence ID" value="OAN00013.1"/>
    <property type="molecule type" value="Genomic_DNA"/>
</dbReference>
<dbReference type="CDD" id="cd00082">
    <property type="entry name" value="HisKA"/>
    <property type="match status" value="1"/>
</dbReference>
<dbReference type="Proteomes" id="UP000094761">
    <property type="component" value="Unassembled WGS sequence"/>
</dbReference>
<evidence type="ECO:0000313" key="16">
    <source>
        <dbReference type="Proteomes" id="UP001150001"/>
    </source>
</evidence>
<evidence type="ECO:0000256" key="5">
    <source>
        <dbReference type="ARBA" id="ARBA00022679"/>
    </source>
</evidence>
<protein>
    <recommendedName>
        <fullName evidence="3">histidine kinase</fullName>
        <ecNumber evidence="3">2.7.13.3</ecNumber>
    </recommendedName>
</protein>
<dbReference type="SMART" id="SM00388">
    <property type="entry name" value="HisKA"/>
    <property type="match status" value="1"/>
</dbReference>
<dbReference type="InterPro" id="IPR036097">
    <property type="entry name" value="HisK_dim/P_sf"/>
</dbReference>
<dbReference type="InterPro" id="IPR003660">
    <property type="entry name" value="HAMP_dom"/>
</dbReference>
<dbReference type="PROSITE" id="PS50109">
    <property type="entry name" value="HIS_KIN"/>
    <property type="match status" value="1"/>
</dbReference>
<organism evidence="14 15">
    <name type="scientific">Vibrio europaeus</name>
    <dbReference type="NCBI Taxonomy" id="300876"/>
    <lineage>
        <taxon>Bacteria</taxon>
        <taxon>Pseudomonadati</taxon>
        <taxon>Pseudomonadota</taxon>
        <taxon>Gammaproteobacteria</taxon>
        <taxon>Vibrionales</taxon>
        <taxon>Vibrionaceae</taxon>
        <taxon>Vibrio</taxon>
        <taxon>Vibrio oreintalis group</taxon>
    </lineage>
</organism>
<accession>A0A178JCY0</accession>
<sequence length="420" mass="47472">MPNGFLSNTQTLTGRLAVFFTGMSCVIGIVTFLIFYLALQWSEDRVGERRILIDRDSAVERFLAGEQGKIRLDSLTVAYNDADLVPQEYRGYVENHETFLGEVGSLLSPHGHMVYKGYYSDNGEQKTIVLLSLIDKVEFGNEEILYSGIIVISFVSLLMFTFGALLFRLSRRLIEPVNDITKQLNELSGDTTKAFEIHHEAAEEFQLLTTHLNQYRNELNLALKREQAFARYASHELRTPLTVVKGANKLLTRSKPDEFQHRQISRIEDATLEMITMVDALLSIVRYERNVDDAPLRNIEHEEINKVVTANKVHASEKDLDINVSFLAQPKLRATPAVLNMVLGNLVRNAIAASDHGRIDIEVSSEHIKVIDDGPGLTDSPDSEGHGLGLLIVDDLCRRYQWHFELTNHQKRGCCATIEF</sequence>
<dbReference type="Proteomes" id="UP001150001">
    <property type="component" value="Unassembled WGS sequence"/>
</dbReference>
<evidence type="ECO:0000259" key="12">
    <source>
        <dbReference type="PROSITE" id="PS50885"/>
    </source>
</evidence>
<evidence type="ECO:0000256" key="8">
    <source>
        <dbReference type="ARBA" id="ARBA00022989"/>
    </source>
</evidence>
<evidence type="ECO:0000256" key="2">
    <source>
        <dbReference type="ARBA" id="ARBA00004370"/>
    </source>
</evidence>
<keyword evidence="16" id="KW-1185">Reference proteome</keyword>
<keyword evidence="7 14" id="KW-0418">Kinase</keyword>
<gene>
    <name evidence="14" type="ORF">AZ468_02510</name>
    <name evidence="13" type="ORF">OPW20_23270</name>
</gene>
<keyword evidence="9" id="KW-0902">Two-component regulatory system</keyword>
<dbReference type="InterPro" id="IPR003594">
    <property type="entry name" value="HATPase_dom"/>
</dbReference>
<evidence type="ECO:0000256" key="1">
    <source>
        <dbReference type="ARBA" id="ARBA00000085"/>
    </source>
</evidence>
<evidence type="ECO:0000256" key="3">
    <source>
        <dbReference type="ARBA" id="ARBA00012438"/>
    </source>
</evidence>
<keyword evidence="10" id="KW-0472">Membrane</keyword>
<dbReference type="PANTHER" id="PTHR45436:SF16">
    <property type="entry name" value="HISTIDINE KINASE"/>
    <property type="match status" value="1"/>
</dbReference>
<reference evidence="13" key="2">
    <citation type="submission" date="2022-11" db="EMBL/GenBank/DDBJ databases">
        <title>Role of the vibriolysin VemA secreted by the emergent pathogen Vibrio europaeus in the colonization of Manila clam mucus.</title>
        <authorList>
            <person name="Martinez C."/>
            <person name="Rodriguez S."/>
            <person name="Vences A."/>
            <person name="Barja J.L."/>
            <person name="Toranzo A.E."/>
            <person name="Dubert J."/>
        </authorList>
    </citation>
    <scope>NUCLEOTIDE SEQUENCE</scope>
    <source>
        <strain evidence="13">3454</strain>
    </source>
</reference>
<evidence type="ECO:0000256" key="10">
    <source>
        <dbReference type="SAM" id="Phobius"/>
    </source>
</evidence>
<evidence type="ECO:0000313" key="15">
    <source>
        <dbReference type="Proteomes" id="UP000094761"/>
    </source>
</evidence>
<dbReference type="InterPro" id="IPR003661">
    <property type="entry name" value="HisK_dim/P_dom"/>
</dbReference>
<keyword evidence="6 10" id="KW-0812">Transmembrane</keyword>
<dbReference type="Pfam" id="PF02518">
    <property type="entry name" value="HATPase_c"/>
    <property type="match status" value="1"/>
</dbReference>
<dbReference type="SMART" id="SM00387">
    <property type="entry name" value="HATPase_c"/>
    <property type="match status" value="1"/>
</dbReference>
<dbReference type="InterPro" id="IPR050428">
    <property type="entry name" value="TCS_sensor_his_kinase"/>
</dbReference>
<proteinExistence type="predicted"/>
<dbReference type="Gene3D" id="3.30.565.10">
    <property type="entry name" value="Histidine kinase-like ATPase, C-terminal domain"/>
    <property type="match status" value="1"/>
</dbReference>
<evidence type="ECO:0000256" key="9">
    <source>
        <dbReference type="ARBA" id="ARBA00023012"/>
    </source>
</evidence>
<reference evidence="14 15" key="1">
    <citation type="submission" date="2016-03" db="EMBL/GenBank/DDBJ databases">
        <title>Draft genome sequence of the Vibrio tubiashii subs. europaeus.</title>
        <authorList>
            <person name="Spinard E."/>
            <person name="Dubert J."/>
            <person name="Nelson D.R."/>
            <person name="Barja J.L."/>
        </authorList>
    </citation>
    <scope>NUCLEOTIDE SEQUENCE [LARGE SCALE GENOMIC DNA]</scope>
    <source>
        <strain evidence="15">PP-638</strain>
        <strain evidence="14">PP2-638</strain>
    </source>
</reference>
<evidence type="ECO:0000256" key="7">
    <source>
        <dbReference type="ARBA" id="ARBA00022777"/>
    </source>
</evidence>
<dbReference type="SUPFAM" id="SSF47384">
    <property type="entry name" value="Homodimeric domain of signal transducing histidine kinase"/>
    <property type="match status" value="1"/>
</dbReference>